<proteinExistence type="predicted"/>
<feature type="transmembrane region" description="Helical" evidence="1">
    <location>
        <begin position="6"/>
        <end position="23"/>
    </location>
</feature>
<comment type="caution">
    <text evidence="2">The sequence shown here is derived from an EMBL/GenBank/DDBJ whole genome shotgun (WGS) entry which is preliminary data.</text>
</comment>
<feature type="transmembrane region" description="Helical" evidence="1">
    <location>
        <begin position="123"/>
        <end position="146"/>
    </location>
</feature>
<accession>K2JMS2</accession>
<evidence type="ECO:0000256" key="1">
    <source>
        <dbReference type="SAM" id="Phobius"/>
    </source>
</evidence>
<gene>
    <name evidence="2" type="ORF">B3C1_06493</name>
</gene>
<feature type="transmembrane region" description="Helical" evidence="1">
    <location>
        <begin position="30"/>
        <end position="50"/>
    </location>
</feature>
<name>K2JMS2_9GAMM</name>
<sequence>MLTDVFNMTALILLVMAAILAKGHRRLPMVILLNYGLYYALAMASQNYLAGRFFSYPTEIDWYLLNALREVIVMAFLFEGLMQRSPYQGWFKCYLAVISLSLLLNIAMAGQEMEANKVLAHIHLYYSYCIPFIEVIAAWLGSDNFLSQRWARKRLPVAG</sequence>
<keyword evidence="1" id="KW-0812">Transmembrane</keyword>
<dbReference type="STRING" id="745411.B3C1_06493"/>
<protein>
    <submittedName>
        <fullName evidence="2">Uncharacterized protein</fullName>
    </submittedName>
</protein>
<dbReference type="AlphaFoldDB" id="K2JMS2"/>
<evidence type="ECO:0000313" key="3">
    <source>
        <dbReference type="Proteomes" id="UP000006755"/>
    </source>
</evidence>
<feature type="transmembrane region" description="Helical" evidence="1">
    <location>
        <begin position="62"/>
        <end position="81"/>
    </location>
</feature>
<dbReference type="EMBL" id="AMRI01000007">
    <property type="protein sequence ID" value="EKE75707.1"/>
    <property type="molecule type" value="Genomic_DNA"/>
</dbReference>
<dbReference type="RefSeq" id="WP_008483707.1">
    <property type="nucleotide sequence ID" value="NZ_AMRI01000007.1"/>
</dbReference>
<keyword evidence="1" id="KW-0472">Membrane</keyword>
<keyword evidence="1" id="KW-1133">Transmembrane helix</keyword>
<reference evidence="2 3" key="1">
    <citation type="journal article" date="2012" name="J. Bacteriol.">
        <title>Genome Sequence of Gallaecimonas xiamenensis Type Strain 3-C-1.</title>
        <authorList>
            <person name="Lai Q."/>
            <person name="Wang L."/>
            <person name="Wang W."/>
            <person name="Shao Z."/>
        </authorList>
    </citation>
    <scope>NUCLEOTIDE SEQUENCE [LARGE SCALE GENOMIC DNA]</scope>
    <source>
        <strain evidence="2 3">3-C-1</strain>
    </source>
</reference>
<evidence type="ECO:0000313" key="2">
    <source>
        <dbReference type="EMBL" id="EKE75707.1"/>
    </source>
</evidence>
<feature type="transmembrane region" description="Helical" evidence="1">
    <location>
        <begin position="93"/>
        <end position="111"/>
    </location>
</feature>
<keyword evidence="3" id="KW-1185">Reference proteome</keyword>
<dbReference type="Proteomes" id="UP000006755">
    <property type="component" value="Unassembled WGS sequence"/>
</dbReference>
<organism evidence="2 3">
    <name type="scientific">Gallaecimonas xiamenensis 3-C-1</name>
    <dbReference type="NCBI Taxonomy" id="745411"/>
    <lineage>
        <taxon>Bacteria</taxon>
        <taxon>Pseudomonadati</taxon>
        <taxon>Pseudomonadota</taxon>
        <taxon>Gammaproteobacteria</taxon>
        <taxon>Enterobacterales</taxon>
        <taxon>Gallaecimonadaceae</taxon>
        <taxon>Gallaecimonas</taxon>
    </lineage>
</organism>